<feature type="compositionally biased region" description="Basic and acidic residues" evidence="1">
    <location>
        <begin position="308"/>
        <end position="319"/>
    </location>
</feature>
<dbReference type="Proteomes" id="UP000269721">
    <property type="component" value="Unassembled WGS sequence"/>
</dbReference>
<feature type="compositionally biased region" description="Pro residues" evidence="1">
    <location>
        <begin position="484"/>
        <end position="504"/>
    </location>
</feature>
<dbReference type="AlphaFoldDB" id="A0A4P9WA56"/>
<evidence type="ECO:0000313" key="2">
    <source>
        <dbReference type="EMBL" id="RKO87720.1"/>
    </source>
</evidence>
<feature type="compositionally biased region" description="Basic and acidic residues" evidence="1">
    <location>
        <begin position="454"/>
        <end position="476"/>
    </location>
</feature>
<organism evidence="2 3">
    <name type="scientific">Blyttiomyces helicus</name>
    <dbReference type="NCBI Taxonomy" id="388810"/>
    <lineage>
        <taxon>Eukaryota</taxon>
        <taxon>Fungi</taxon>
        <taxon>Fungi incertae sedis</taxon>
        <taxon>Chytridiomycota</taxon>
        <taxon>Chytridiomycota incertae sedis</taxon>
        <taxon>Chytridiomycetes</taxon>
        <taxon>Chytridiomycetes incertae sedis</taxon>
        <taxon>Blyttiomyces</taxon>
    </lineage>
</organism>
<feature type="compositionally biased region" description="Low complexity" evidence="1">
    <location>
        <begin position="55"/>
        <end position="67"/>
    </location>
</feature>
<keyword evidence="3" id="KW-1185">Reference proteome</keyword>
<gene>
    <name evidence="2" type="ORF">BDK51DRAFT_38857</name>
</gene>
<feature type="compositionally biased region" description="Acidic residues" evidence="1">
    <location>
        <begin position="339"/>
        <end position="365"/>
    </location>
</feature>
<evidence type="ECO:0000313" key="3">
    <source>
        <dbReference type="Proteomes" id="UP000269721"/>
    </source>
</evidence>
<feature type="compositionally biased region" description="Low complexity" evidence="1">
    <location>
        <begin position="33"/>
        <end position="46"/>
    </location>
</feature>
<dbReference type="PANTHER" id="PTHR48125:SF12">
    <property type="entry name" value="AT HOOK TRANSCRIPTION FACTOR FAMILY-RELATED"/>
    <property type="match status" value="1"/>
</dbReference>
<accession>A0A4P9WA56</accession>
<dbReference type="EMBL" id="KZ997203">
    <property type="protein sequence ID" value="RKO87720.1"/>
    <property type="molecule type" value="Genomic_DNA"/>
</dbReference>
<proteinExistence type="predicted"/>
<protein>
    <submittedName>
        <fullName evidence="2">Uncharacterized protein</fullName>
    </submittedName>
</protein>
<feature type="compositionally biased region" description="Basic residues" evidence="1">
    <location>
        <begin position="73"/>
        <end position="83"/>
    </location>
</feature>
<dbReference type="OrthoDB" id="2121918at2759"/>
<feature type="compositionally biased region" description="Low complexity" evidence="1">
    <location>
        <begin position="545"/>
        <end position="562"/>
    </location>
</feature>
<feature type="compositionally biased region" description="Basic and acidic residues" evidence="1">
    <location>
        <begin position="412"/>
        <end position="434"/>
    </location>
</feature>
<feature type="region of interest" description="Disordered" evidence="1">
    <location>
        <begin position="1"/>
        <end position="87"/>
    </location>
</feature>
<dbReference type="PANTHER" id="PTHR48125">
    <property type="entry name" value="LP07818P1"/>
    <property type="match status" value="1"/>
</dbReference>
<evidence type="ECO:0000256" key="1">
    <source>
        <dbReference type="SAM" id="MobiDB-lite"/>
    </source>
</evidence>
<reference evidence="3" key="1">
    <citation type="journal article" date="2018" name="Nat. Microbiol.">
        <title>Leveraging single-cell genomics to expand the fungal tree of life.</title>
        <authorList>
            <person name="Ahrendt S.R."/>
            <person name="Quandt C.A."/>
            <person name="Ciobanu D."/>
            <person name="Clum A."/>
            <person name="Salamov A."/>
            <person name="Andreopoulos B."/>
            <person name="Cheng J.F."/>
            <person name="Woyke T."/>
            <person name="Pelin A."/>
            <person name="Henrissat B."/>
            <person name="Reynolds N.K."/>
            <person name="Benny G.L."/>
            <person name="Smith M.E."/>
            <person name="James T.Y."/>
            <person name="Grigoriev I.V."/>
        </authorList>
    </citation>
    <scope>NUCLEOTIDE SEQUENCE [LARGE SCALE GENOMIC DNA]</scope>
</reference>
<feature type="region of interest" description="Disordered" evidence="1">
    <location>
        <begin position="400"/>
        <end position="573"/>
    </location>
</feature>
<sequence length="573" mass="60965">MSDNEARRLGQRSPPSLSFSPSPFLTNPRVPPHHAAPAPTLAAPSLHPHRRVRPVRAPATRGAPPTVADRRAVRAPRVSRRPRAAALPGRADARNRCLRISVGLVLADTIRNVQAVALPDPLCPIPTVQYPQMLAALPILKSGLKRIRAQRAFLQTQLTACLADLARHRQACAQHAEINVGIGGELLDAGVDALAKDKMILADVQRILVKRIDRIVFGIGVVGGAELRDMEEVVRDVVGEARGEVRRGKRADEEGEQAGRKRKRTGGEEIDVGDPGRAPALVRQTPEESDPSRRSSSERVVAATPPGDARRPALAHDESPQASAVLQPGAARLARPLPEGEENDENVEEKEDEDEDEDEDDDDDDVPLHLGNSFLLTSTPLDPIFTQVAHGRLLLECTQESRTTLGDAPRPISEESAGKEDAAGPPDPESKESEDLVPVDNDGGAIEVRGSQTDPDRGRDEGGAEEERNDDDYYHDDVDDQAAPPLPPPPPPSAAQPAPAPPAPARTDVLRFWRTLTSNPSPPRADKENVPIDPDEDADAGVSGGSASTGCSAAAAAGSGSAPFELAEGTGLA</sequence>
<feature type="region of interest" description="Disordered" evidence="1">
    <location>
        <begin position="244"/>
        <end position="382"/>
    </location>
</feature>
<feature type="compositionally biased region" description="Low complexity" evidence="1">
    <location>
        <begin position="13"/>
        <end position="25"/>
    </location>
</feature>
<name>A0A4P9WA56_9FUNG</name>